<dbReference type="EMBL" id="FNKP01000001">
    <property type="protein sequence ID" value="SDQ58206.1"/>
    <property type="molecule type" value="Genomic_DNA"/>
</dbReference>
<dbReference type="InterPro" id="IPR009057">
    <property type="entry name" value="Homeodomain-like_sf"/>
</dbReference>
<dbReference type="AlphaFoldDB" id="A0A1H1C3F8"/>
<evidence type="ECO:0000313" key="6">
    <source>
        <dbReference type="Proteomes" id="UP000183487"/>
    </source>
</evidence>
<dbReference type="Pfam" id="PF14525">
    <property type="entry name" value="AraC_binding_2"/>
    <property type="match status" value="1"/>
</dbReference>
<dbReference type="InterPro" id="IPR018062">
    <property type="entry name" value="HTH_AraC-typ_CS"/>
</dbReference>
<reference evidence="6" key="1">
    <citation type="submission" date="2016-10" db="EMBL/GenBank/DDBJ databases">
        <authorList>
            <person name="Varghese N."/>
        </authorList>
    </citation>
    <scope>NUCLEOTIDE SEQUENCE [LARGE SCALE GENOMIC DNA]</scope>
    <source>
        <strain evidence="6">GAS106B</strain>
    </source>
</reference>
<keyword evidence="2" id="KW-0238">DNA-binding</keyword>
<organism evidence="5 6">
    <name type="scientific">Paraburkholderia fungorum</name>
    <dbReference type="NCBI Taxonomy" id="134537"/>
    <lineage>
        <taxon>Bacteria</taxon>
        <taxon>Pseudomonadati</taxon>
        <taxon>Pseudomonadota</taxon>
        <taxon>Betaproteobacteria</taxon>
        <taxon>Burkholderiales</taxon>
        <taxon>Burkholderiaceae</taxon>
        <taxon>Paraburkholderia</taxon>
    </lineage>
</organism>
<dbReference type="SMART" id="SM00342">
    <property type="entry name" value="HTH_ARAC"/>
    <property type="match status" value="1"/>
</dbReference>
<proteinExistence type="predicted"/>
<dbReference type="PANTHER" id="PTHR46796">
    <property type="entry name" value="HTH-TYPE TRANSCRIPTIONAL ACTIVATOR RHAS-RELATED"/>
    <property type="match status" value="1"/>
</dbReference>
<evidence type="ECO:0000256" key="1">
    <source>
        <dbReference type="ARBA" id="ARBA00023015"/>
    </source>
</evidence>
<dbReference type="OrthoDB" id="185346at2"/>
<accession>A0A1H1C3F8</accession>
<sequence>MLPVSLQIEPTALRKYRYFESTDVDDTRQRIAAVLQPHRLMPGPARPGHSAYMNYARLENLAFGSLGYAGAMSVEAGELGDYYLVILTLSGYADVSVGSRRLIAAQSQGVVVGPSTRFGGTFSGDCEQFFVRIDKQAMLAHSGFEHLQMEPTIDLARPELAPWLAQLRLLAGSPETVSLAQRDRRVAVEIERLLVMLLLAGQPHHSQERTQTSVLLPRTVRRAEAYIGEHACEPLTLSDIANAAGVPVRTLLHSFRRFRDVSPMQLVREARIERARDRLMRAGDADRVADIALSCGFVNLGRFASVYREKFGEAPSDTLRNAQQRGV</sequence>
<dbReference type="NCBIfam" id="NF041686">
    <property type="entry name" value="ant_diox_reg_AndR"/>
    <property type="match status" value="1"/>
</dbReference>
<dbReference type="PROSITE" id="PS01124">
    <property type="entry name" value="HTH_ARAC_FAMILY_2"/>
    <property type="match status" value="1"/>
</dbReference>
<dbReference type="SUPFAM" id="SSF46689">
    <property type="entry name" value="Homeodomain-like"/>
    <property type="match status" value="2"/>
</dbReference>
<dbReference type="PROSITE" id="PS00041">
    <property type="entry name" value="HTH_ARAC_FAMILY_1"/>
    <property type="match status" value="1"/>
</dbReference>
<dbReference type="Pfam" id="PF12833">
    <property type="entry name" value="HTH_18"/>
    <property type="match status" value="1"/>
</dbReference>
<dbReference type="InterPro" id="IPR035418">
    <property type="entry name" value="AraC-bd_2"/>
</dbReference>
<name>A0A1H1C3F8_9BURK</name>
<evidence type="ECO:0000259" key="4">
    <source>
        <dbReference type="PROSITE" id="PS01124"/>
    </source>
</evidence>
<keyword evidence="1" id="KW-0805">Transcription regulation</keyword>
<dbReference type="InterPro" id="IPR049668">
    <property type="entry name" value="AndR"/>
</dbReference>
<dbReference type="Gene3D" id="1.10.10.60">
    <property type="entry name" value="Homeodomain-like"/>
    <property type="match status" value="1"/>
</dbReference>
<dbReference type="InterPro" id="IPR018060">
    <property type="entry name" value="HTH_AraC"/>
</dbReference>
<dbReference type="PANTHER" id="PTHR46796:SF12">
    <property type="entry name" value="HTH-TYPE DNA-BINDING TRANSCRIPTIONAL ACTIVATOR EUTR"/>
    <property type="match status" value="1"/>
</dbReference>
<feature type="domain" description="HTH araC/xylS-type" evidence="4">
    <location>
        <begin position="221"/>
        <end position="321"/>
    </location>
</feature>
<evidence type="ECO:0000256" key="3">
    <source>
        <dbReference type="ARBA" id="ARBA00023163"/>
    </source>
</evidence>
<dbReference type="Proteomes" id="UP000183487">
    <property type="component" value="Unassembled WGS sequence"/>
</dbReference>
<evidence type="ECO:0000313" key="5">
    <source>
        <dbReference type="EMBL" id="SDQ58206.1"/>
    </source>
</evidence>
<dbReference type="GO" id="GO:0003700">
    <property type="term" value="F:DNA-binding transcription factor activity"/>
    <property type="evidence" value="ECO:0007669"/>
    <property type="project" value="InterPro"/>
</dbReference>
<evidence type="ECO:0000256" key="2">
    <source>
        <dbReference type="ARBA" id="ARBA00023125"/>
    </source>
</evidence>
<dbReference type="RefSeq" id="WP_074764074.1">
    <property type="nucleotide sequence ID" value="NZ_FNKP01000001.1"/>
</dbReference>
<gene>
    <name evidence="5" type="ORF">SAMN05443245_1930</name>
</gene>
<dbReference type="InterPro" id="IPR050204">
    <property type="entry name" value="AraC_XylS_family_regulators"/>
</dbReference>
<protein>
    <submittedName>
        <fullName evidence="5">Transcriptional regulator, AraC family</fullName>
    </submittedName>
</protein>
<dbReference type="GO" id="GO:0043565">
    <property type="term" value="F:sequence-specific DNA binding"/>
    <property type="evidence" value="ECO:0007669"/>
    <property type="project" value="InterPro"/>
</dbReference>
<keyword evidence="3" id="KW-0804">Transcription</keyword>
<keyword evidence="6" id="KW-1185">Reference proteome</keyword>